<dbReference type="Pfam" id="PF13855">
    <property type="entry name" value="LRR_8"/>
    <property type="match status" value="1"/>
</dbReference>
<name>A0AAV2A0D7_9ARAC</name>
<evidence type="ECO:0000256" key="2">
    <source>
        <dbReference type="ARBA" id="ARBA00022692"/>
    </source>
</evidence>
<dbReference type="InterPro" id="IPR032675">
    <property type="entry name" value="LRR_dom_sf"/>
</dbReference>
<keyword evidence="5" id="KW-0325">Glycoprotein</keyword>
<proteinExistence type="predicted"/>
<gene>
    <name evidence="7" type="ORF">LARSCL_LOCUS8861</name>
</gene>
<dbReference type="PANTHER" id="PTHR24368">
    <property type="entry name" value="AMPHOTERIN-INDUCED PROTEIN"/>
    <property type="match status" value="1"/>
</dbReference>
<organism evidence="7 8">
    <name type="scientific">Larinioides sclopetarius</name>
    <dbReference type="NCBI Taxonomy" id="280406"/>
    <lineage>
        <taxon>Eukaryota</taxon>
        <taxon>Metazoa</taxon>
        <taxon>Ecdysozoa</taxon>
        <taxon>Arthropoda</taxon>
        <taxon>Chelicerata</taxon>
        <taxon>Arachnida</taxon>
        <taxon>Araneae</taxon>
        <taxon>Araneomorphae</taxon>
        <taxon>Entelegynae</taxon>
        <taxon>Araneoidea</taxon>
        <taxon>Araneidae</taxon>
        <taxon>Larinioides</taxon>
    </lineage>
</organism>
<evidence type="ECO:0000256" key="1">
    <source>
        <dbReference type="ARBA" id="ARBA00004479"/>
    </source>
</evidence>
<keyword evidence="4 6" id="KW-0472">Membrane</keyword>
<evidence type="ECO:0000256" key="5">
    <source>
        <dbReference type="ARBA" id="ARBA00023180"/>
    </source>
</evidence>
<dbReference type="PROSITE" id="PS51257">
    <property type="entry name" value="PROKAR_LIPOPROTEIN"/>
    <property type="match status" value="1"/>
</dbReference>
<dbReference type="Proteomes" id="UP001497382">
    <property type="component" value="Unassembled WGS sequence"/>
</dbReference>
<keyword evidence="2 6" id="KW-0812">Transmembrane</keyword>
<dbReference type="SUPFAM" id="SSF52058">
    <property type="entry name" value="L domain-like"/>
    <property type="match status" value="1"/>
</dbReference>
<evidence type="ECO:0000313" key="8">
    <source>
        <dbReference type="Proteomes" id="UP001497382"/>
    </source>
</evidence>
<evidence type="ECO:0000256" key="6">
    <source>
        <dbReference type="SAM" id="Phobius"/>
    </source>
</evidence>
<dbReference type="PANTHER" id="PTHR24368:SF210">
    <property type="entry name" value="SURFACE ANTIGEN BSPA-LIKE"/>
    <property type="match status" value="1"/>
</dbReference>
<evidence type="ECO:0000313" key="7">
    <source>
        <dbReference type="EMBL" id="CAL1276824.1"/>
    </source>
</evidence>
<dbReference type="InterPro" id="IPR001611">
    <property type="entry name" value="Leu-rich_rpt"/>
</dbReference>
<evidence type="ECO:0000256" key="4">
    <source>
        <dbReference type="ARBA" id="ARBA00023136"/>
    </source>
</evidence>
<dbReference type="InterPro" id="IPR031283">
    <property type="entry name" value="AMIGO"/>
</dbReference>
<feature type="transmembrane region" description="Helical" evidence="6">
    <location>
        <begin position="12"/>
        <end position="32"/>
    </location>
</feature>
<keyword evidence="3 6" id="KW-1133">Transmembrane helix</keyword>
<comment type="caution">
    <text evidence="7">The sequence shown here is derived from an EMBL/GenBank/DDBJ whole genome shotgun (WGS) entry which is preliminary data.</text>
</comment>
<protein>
    <submittedName>
        <fullName evidence="7">Uncharacterized protein</fullName>
    </submittedName>
</protein>
<accession>A0AAV2A0D7</accession>
<reference evidence="7 8" key="1">
    <citation type="submission" date="2024-04" db="EMBL/GenBank/DDBJ databases">
        <authorList>
            <person name="Rising A."/>
            <person name="Reimegard J."/>
            <person name="Sonavane S."/>
            <person name="Akerstrom W."/>
            <person name="Nylinder S."/>
            <person name="Hedman E."/>
            <person name="Kallberg Y."/>
        </authorList>
    </citation>
    <scope>NUCLEOTIDE SEQUENCE [LARGE SCALE GENOMIC DNA]</scope>
</reference>
<dbReference type="GO" id="GO:0016020">
    <property type="term" value="C:membrane"/>
    <property type="evidence" value="ECO:0007669"/>
    <property type="project" value="UniProtKB-SubCell"/>
</dbReference>
<evidence type="ECO:0000256" key="3">
    <source>
        <dbReference type="ARBA" id="ARBA00022989"/>
    </source>
</evidence>
<dbReference type="EMBL" id="CAXIEN010000096">
    <property type="protein sequence ID" value="CAL1276824.1"/>
    <property type="molecule type" value="Genomic_DNA"/>
</dbReference>
<dbReference type="AlphaFoldDB" id="A0AAV2A0D7"/>
<keyword evidence="8" id="KW-1185">Reference proteome</keyword>
<sequence>MRPGKMSAPRKYFIICVVFTFLPIFVSCTIIYTDTQCTSETLEPCKQHPAFAESIYCENINDIKTFVKVLRCASKRNMQEVFLEKSSLDYLPLYILDFCGFIFLNVKSVVLDKLLEGNVFIKLQQLHLDSVLFRKPWSWEPLKVLERLLRFSVVNMPVQVLNGTLVDNLTHKLKSFILTSTNTTEISHNALQKFNDLEYVSIQNNEITELKRSMFPKPAKIKFFYFGKNKIDSLPIDLFEDMPDLQFIALQGNMISEIHESTFKGIWSNLSSLLLDGNPLKCRCKMLWLAKRKSPAVFTGSCFAPKLKYGKLLKNLSDLDFRCFR</sequence>
<dbReference type="Gene3D" id="3.80.10.10">
    <property type="entry name" value="Ribonuclease Inhibitor"/>
    <property type="match status" value="1"/>
</dbReference>
<comment type="subcellular location">
    <subcellularLocation>
        <location evidence="1">Membrane</location>
        <topology evidence="1">Single-pass type I membrane protein</topology>
    </subcellularLocation>
</comment>